<gene>
    <name evidence="1" type="ORF">RRG08_048052</name>
</gene>
<proteinExistence type="predicted"/>
<evidence type="ECO:0000313" key="2">
    <source>
        <dbReference type="Proteomes" id="UP001283361"/>
    </source>
</evidence>
<accession>A0AAE0Z2N2</accession>
<organism evidence="1 2">
    <name type="scientific">Elysia crispata</name>
    <name type="common">lettuce slug</name>
    <dbReference type="NCBI Taxonomy" id="231223"/>
    <lineage>
        <taxon>Eukaryota</taxon>
        <taxon>Metazoa</taxon>
        <taxon>Spiralia</taxon>
        <taxon>Lophotrochozoa</taxon>
        <taxon>Mollusca</taxon>
        <taxon>Gastropoda</taxon>
        <taxon>Heterobranchia</taxon>
        <taxon>Euthyneura</taxon>
        <taxon>Panpulmonata</taxon>
        <taxon>Sacoglossa</taxon>
        <taxon>Placobranchoidea</taxon>
        <taxon>Plakobranchidae</taxon>
        <taxon>Elysia</taxon>
    </lineage>
</organism>
<dbReference type="AlphaFoldDB" id="A0AAE0Z2N2"/>
<evidence type="ECO:0000313" key="1">
    <source>
        <dbReference type="EMBL" id="KAK3761658.1"/>
    </source>
</evidence>
<protein>
    <submittedName>
        <fullName evidence="1">Uncharacterized protein</fullName>
    </submittedName>
</protein>
<keyword evidence="2" id="KW-1185">Reference proteome</keyword>
<dbReference type="EMBL" id="JAWDGP010004860">
    <property type="protein sequence ID" value="KAK3761658.1"/>
    <property type="molecule type" value="Genomic_DNA"/>
</dbReference>
<reference evidence="1" key="1">
    <citation type="journal article" date="2023" name="G3 (Bethesda)">
        <title>A reference genome for the long-term kleptoplast-retaining sea slug Elysia crispata morphotype clarki.</title>
        <authorList>
            <person name="Eastman K.E."/>
            <person name="Pendleton A.L."/>
            <person name="Shaikh M.A."/>
            <person name="Suttiyut T."/>
            <person name="Ogas R."/>
            <person name="Tomko P."/>
            <person name="Gavelis G."/>
            <person name="Widhalm J.R."/>
            <person name="Wisecaver J.H."/>
        </authorList>
    </citation>
    <scope>NUCLEOTIDE SEQUENCE</scope>
    <source>
        <strain evidence="1">ECLA1</strain>
    </source>
</reference>
<name>A0AAE0Z2N2_9GAST</name>
<sequence length="90" mass="9932">MFISCDERVVAAILINEGPSGHWSTVHGQQAGEGAPCNSRLIYRIKMGRMAMVKSLWGLSETRPVNTGGQARGECLTWYILRHVIAECLT</sequence>
<comment type="caution">
    <text evidence="1">The sequence shown here is derived from an EMBL/GenBank/DDBJ whole genome shotgun (WGS) entry which is preliminary data.</text>
</comment>
<dbReference type="Proteomes" id="UP001283361">
    <property type="component" value="Unassembled WGS sequence"/>
</dbReference>